<reference evidence="3 4" key="1">
    <citation type="submission" date="2016-06" db="EMBL/GenBank/DDBJ databases">
        <title>The Draft Genome Sequence and Annotation of the Desert Woodrat Neotoma lepida.</title>
        <authorList>
            <person name="Campbell M."/>
            <person name="Oakeson K.F."/>
            <person name="Yandell M."/>
            <person name="Halpert J.R."/>
            <person name="Dearing D."/>
        </authorList>
    </citation>
    <scope>NUCLEOTIDE SEQUENCE [LARGE SCALE GENOMIC DNA]</scope>
    <source>
        <strain evidence="3">417</strain>
        <tissue evidence="3">Liver</tissue>
    </source>
</reference>
<feature type="compositionally biased region" description="Basic and acidic residues" evidence="2">
    <location>
        <begin position="1"/>
        <end position="23"/>
    </location>
</feature>
<feature type="region of interest" description="Disordered" evidence="2">
    <location>
        <begin position="77"/>
        <end position="110"/>
    </location>
</feature>
<organism evidence="3 4">
    <name type="scientific">Neotoma lepida</name>
    <name type="common">Desert woodrat</name>
    <dbReference type="NCBI Taxonomy" id="56216"/>
    <lineage>
        <taxon>Eukaryota</taxon>
        <taxon>Metazoa</taxon>
        <taxon>Chordata</taxon>
        <taxon>Craniata</taxon>
        <taxon>Vertebrata</taxon>
        <taxon>Euteleostomi</taxon>
        <taxon>Mammalia</taxon>
        <taxon>Eutheria</taxon>
        <taxon>Euarchontoglires</taxon>
        <taxon>Glires</taxon>
        <taxon>Rodentia</taxon>
        <taxon>Myomorpha</taxon>
        <taxon>Muroidea</taxon>
        <taxon>Cricetidae</taxon>
        <taxon>Neotominae</taxon>
        <taxon>Neotoma</taxon>
    </lineage>
</organism>
<name>A0A1A6GIC9_NEOLE</name>
<comment type="similarity">
    <text evidence="1">Belongs to the histone H2A family.</text>
</comment>
<dbReference type="GO" id="GO:0003677">
    <property type="term" value="F:DNA binding"/>
    <property type="evidence" value="ECO:0007669"/>
    <property type="project" value="UniProtKB-KW"/>
</dbReference>
<sequence>MGQGKENQEKSSSDNQKMEDPSPRPEVQVPVNYVYRILQEEQYTPCLGSTTSDFLLAMLDYLTDYILEMVGSEANINNQQDAPQDGENQADNNPGTMEEKKRKENIPRSARAHLRLSISGVDQLRGGNISQRLNTSLPVFLASVLESLTSNILDLTGRGPRTNGRNLITPEEVSQVLQNNKEHRQFCKDDNEPAVDKTPEPKN</sequence>
<keyword evidence="1" id="KW-0238">DNA-binding</keyword>
<dbReference type="InterPro" id="IPR002119">
    <property type="entry name" value="Histone_H2A"/>
</dbReference>
<evidence type="ECO:0000256" key="1">
    <source>
        <dbReference type="RuleBase" id="RU003767"/>
    </source>
</evidence>
<dbReference type="Gene3D" id="1.10.20.10">
    <property type="entry name" value="Histone, subunit A"/>
    <property type="match status" value="2"/>
</dbReference>
<dbReference type="GO" id="GO:0005634">
    <property type="term" value="C:nucleus"/>
    <property type="evidence" value="ECO:0007669"/>
    <property type="project" value="UniProtKB-SubCell"/>
</dbReference>
<dbReference type="EMBL" id="LZPO01089909">
    <property type="protein sequence ID" value="OBS65619.1"/>
    <property type="molecule type" value="Genomic_DNA"/>
</dbReference>
<dbReference type="GO" id="GO:0000786">
    <property type="term" value="C:nucleosome"/>
    <property type="evidence" value="ECO:0007669"/>
    <property type="project" value="UniProtKB-KW"/>
</dbReference>
<evidence type="ECO:0000313" key="4">
    <source>
        <dbReference type="Proteomes" id="UP000092124"/>
    </source>
</evidence>
<dbReference type="PANTHER" id="PTHR23430">
    <property type="entry name" value="HISTONE H2A"/>
    <property type="match status" value="1"/>
</dbReference>
<comment type="caution">
    <text evidence="3">The sequence shown here is derived from an EMBL/GenBank/DDBJ whole genome shotgun (WGS) entry which is preliminary data.</text>
</comment>
<evidence type="ECO:0000313" key="3">
    <source>
        <dbReference type="EMBL" id="OBS65619.1"/>
    </source>
</evidence>
<dbReference type="GO" id="GO:0030527">
    <property type="term" value="F:structural constituent of chromatin"/>
    <property type="evidence" value="ECO:0007669"/>
    <property type="project" value="InterPro"/>
</dbReference>
<keyword evidence="4" id="KW-1185">Reference proteome</keyword>
<dbReference type="AlphaFoldDB" id="A0A1A6GIC9"/>
<protein>
    <recommendedName>
        <fullName evidence="1">Histone H2A</fullName>
    </recommendedName>
</protein>
<feature type="region of interest" description="Disordered" evidence="2">
    <location>
        <begin position="181"/>
        <end position="203"/>
    </location>
</feature>
<feature type="compositionally biased region" description="Basic and acidic residues" evidence="2">
    <location>
        <begin position="97"/>
        <end position="106"/>
    </location>
</feature>
<comment type="subcellular location">
    <subcellularLocation>
        <location evidence="1">Nucleus</location>
    </subcellularLocation>
</comment>
<feature type="region of interest" description="Disordered" evidence="2">
    <location>
        <begin position="1"/>
        <end position="27"/>
    </location>
</feature>
<dbReference type="InterPro" id="IPR009072">
    <property type="entry name" value="Histone-fold"/>
</dbReference>
<dbReference type="STRING" id="56216.A0A1A6GIC9"/>
<gene>
    <name evidence="3" type="ORF">A6R68_05838</name>
</gene>
<dbReference type="Proteomes" id="UP000092124">
    <property type="component" value="Unassembled WGS sequence"/>
</dbReference>
<dbReference type="SMART" id="SM00414">
    <property type="entry name" value="H2A"/>
    <property type="match status" value="1"/>
</dbReference>
<keyword evidence="1" id="KW-0539">Nucleus</keyword>
<keyword evidence="1" id="KW-0544">Nucleosome core</keyword>
<dbReference type="SUPFAM" id="SSF47113">
    <property type="entry name" value="Histone-fold"/>
    <property type="match status" value="2"/>
</dbReference>
<keyword evidence="1" id="KW-0158">Chromosome</keyword>
<comment type="subunit">
    <text evidence="1">The nucleosome is a histone octamer containing two molecules each of H2A, H2B, H3 and H4 assembled in one H3-H4 heterotetramer and two H2A-H2B heterodimers. The octamer wraps approximately 147 bp of DNA.</text>
</comment>
<feature type="compositionally biased region" description="Polar residues" evidence="2">
    <location>
        <begin position="77"/>
        <end position="95"/>
    </location>
</feature>
<evidence type="ECO:0000256" key="2">
    <source>
        <dbReference type="SAM" id="MobiDB-lite"/>
    </source>
</evidence>
<dbReference type="GO" id="GO:0046982">
    <property type="term" value="F:protein heterodimerization activity"/>
    <property type="evidence" value="ECO:0007669"/>
    <property type="project" value="InterPro"/>
</dbReference>
<accession>A0A1A6GIC9</accession>
<dbReference type="PRINTS" id="PR00620">
    <property type="entry name" value="HISTONEH2A"/>
</dbReference>
<proteinExistence type="inferred from homology"/>
<dbReference type="OrthoDB" id="9664162at2759"/>